<dbReference type="EMBL" id="BKCP01008538">
    <property type="protein sequence ID" value="GER49432.1"/>
    <property type="molecule type" value="Genomic_DNA"/>
</dbReference>
<feature type="compositionally biased region" description="Polar residues" evidence="3">
    <location>
        <begin position="197"/>
        <end position="211"/>
    </location>
</feature>
<dbReference type="Proteomes" id="UP000325081">
    <property type="component" value="Unassembled WGS sequence"/>
</dbReference>
<feature type="region of interest" description="Disordered" evidence="3">
    <location>
        <begin position="107"/>
        <end position="182"/>
    </location>
</feature>
<evidence type="ECO:0000256" key="3">
    <source>
        <dbReference type="SAM" id="MobiDB-lite"/>
    </source>
</evidence>
<dbReference type="InterPro" id="IPR019398">
    <property type="entry name" value="Pre-rRNA_process_TSR2"/>
</dbReference>
<protein>
    <submittedName>
        <fullName evidence="4">Pre-rRNA-processing protein TSR2 homolog</fullName>
    </submittedName>
</protein>
<feature type="compositionally biased region" description="Basic and acidic residues" evidence="3">
    <location>
        <begin position="160"/>
        <end position="169"/>
    </location>
</feature>
<dbReference type="GO" id="GO:0006364">
    <property type="term" value="P:rRNA processing"/>
    <property type="evidence" value="ECO:0007669"/>
    <property type="project" value="UniProtKB-KW"/>
</dbReference>
<accession>A0A5A7QWV3</accession>
<keyword evidence="2" id="KW-0698">rRNA processing</keyword>
<dbReference type="Pfam" id="PF10273">
    <property type="entry name" value="WGG"/>
    <property type="match status" value="1"/>
</dbReference>
<dbReference type="AlphaFoldDB" id="A0A5A7QWV3"/>
<sequence>MEYSCNISGFQERISGVLSKWTALQMAVHNEWGGHDSITKYNQLASDILVWLLHCKAQLQTEDLETLLHERLLLTFNTEIEDGSIEEVAEQLIIIRDDYLQGNVGTPKYLRENQASRRKNKQKQPARLLKEKQQHANTRSSRIKLSSSNCRQTATQTMDQHLETTRQKECNPAQDKNPKTLTSWTLRRTKLLSWTLTPLAQSHPRPNTQFTLPALTKINKPSTGAAESNRGKKATTHLGQLTGEGQSQPKSHASTAAEPSTNKFSSPPELPHTAPSPKKLRTTKAIVAVVVSASLQPNAAPNGTTESRTSSSMIGT</sequence>
<evidence type="ECO:0000256" key="2">
    <source>
        <dbReference type="ARBA" id="ARBA00022552"/>
    </source>
</evidence>
<evidence type="ECO:0000313" key="5">
    <source>
        <dbReference type="Proteomes" id="UP000325081"/>
    </source>
</evidence>
<gene>
    <name evidence="4" type="ORF">STAS_26678</name>
</gene>
<organism evidence="4 5">
    <name type="scientific">Striga asiatica</name>
    <name type="common">Asiatic witchweed</name>
    <name type="synonym">Buchnera asiatica</name>
    <dbReference type="NCBI Taxonomy" id="4170"/>
    <lineage>
        <taxon>Eukaryota</taxon>
        <taxon>Viridiplantae</taxon>
        <taxon>Streptophyta</taxon>
        <taxon>Embryophyta</taxon>
        <taxon>Tracheophyta</taxon>
        <taxon>Spermatophyta</taxon>
        <taxon>Magnoliopsida</taxon>
        <taxon>eudicotyledons</taxon>
        <taxon>Gunneridae</taxon>
        <taxon>Pentapetalae</taxon>
        <taxon>asterids</taxon>
        <taxon>lamiids</taxon>
        <taxon>Lamiales</taxon>
        <taxon>Orobanchaceae</taxon>
        <taxon>Buchnereae</taxon>
        <taxon>Striga</taxon>
    </lineage>
</organism>
<proteinExistence type="inferred from homology"/>
<evidence type="ECO:0000313" key="4">
    <source>
        <dbReference type="EMBL" id="GER49432.1"/>
    </source>
</evidence>
<comment type="caution">
    <text evidence="4">The sequence shown here is derived from an EMBL/GenBank/DDBJ whole genome shotgun (WGS) entry which is preliminary data.</text>
</comment>
<comment type="similarity">
    <text evidence="1">Belongs to the TSR2 family.</text>
</comment>
<keyword evidence="5" id="KW-1185">Reference proteome</keyword>
<dbReference type="PANTHER" id="PTHR21250">
    <property type="entry name" value="PRE-RRNA-PROCESSING PROTEIN TSR2 HOMOLOG"/>
    <property type="match status" value="1"/>
</dbReference>
<reference evidence="5" key="1">
    <citation type="journal article" date="2019" name="Curr. Biol.">
        <title>Genome Sequence of Striga asiatica Provides Insight into the Evolution of Plant Parasitism.</title>
        <authorList>
            <person name="Yoshida S."/>
            <person name="Kim S."/>
            <person name="Wafula E.K."/>
            <person name="Tanskanen J."/>
            <person name="Kim Y.M."/>
            <person name="Honaas L."/>
            <person name="Yang Z."/>
            <person name="Spallek T."/>
            <person name="Conn C.E."/>
            <person name="Ichihashi Y."/>
            <person name="Cheong K."/>
            <person name="Cui S."/>
            <person name="Der J.P."/>
            <person name="Gundlach H."/>
            <person name="Jiao Y."/>
            <person name="Hori C."/>
            <person name="Ishida J.K."/>
            <person name="Kasahara H."/>
            <person name="Kiba T."/>
            <person name="Kim M.S."/>
            <person name="Koo N."/>
            <person name="Laohavisit A."/>
            <person name="Lee Y.H."/>
            <person name="Lumba S."/>
            <person name="McCourt P."/>
            <person name="Mortimer J.C."/>
            <person name="Mutuku J.M."/>
            <person name="Nomura T."/>
            <person name="Sasaki-Sekimoto Y."/>
            <person name="Seto Y."/>
            <person name="Wang Y."/>
            <person name="Wakatake T."/>
            <person name="Sakakibara H."/>
            <person name="Demura T."/>
            <person name="Yamaguchi S."/>
            <person name="Yoneyama K."/>
            <person name="Manabe R.I."/>
            <person name="Nelson D.C."/>
            <person name="Schulman A.H."/>
            <person name="Timko M.P."/>
            <person name="dePamphilis C.W."/>
            <person name="Choi D."/>
            <person name="Shirasu K."/>
        </authorList>
    </citation>
    <scope>NUCLEOTIDE SEQUENCE [LARGE SCALE GENOMIC DNA]</scope>
    <source>
        <strain evidence="5">cv. UVA1</strain>
    </source>
</reference>
<dbReference type="OrthoDB" id="263560at2759"/>
<feature type="region of interest" description="Disordered" evidence="3">
    <location>
        <begin position="197"/>
        <end position="316"/>
    </location>
</feature>
<evidence type="ECO:0000256" key="1">
    <source>
        <dbReference type="ARBA" id="ARBA00006524"/>
    </source>
</evidence>
<name>A0A5A7QWV3_STRAF</name>
<feature type="compositionally biased region" description="Polar residues" evidence="3">
    <location>
        <begin position="237"/>
        <end position="265"/>
    </location>
</feature>
<feature type="compositionally biased region" description="Polar residues" evidence="3">
    <location>
        <begin position="135"/>
        <end position="159"/>
    </location>
</feature>
<feature type="compositionally biased region" description="Polar residues" evidence="3">
    <location>
        <begin position="293"/>
        <end position="316"/>
    </location>
</feature>